<evidence type="ECO:0000313" key="1">
    <source>
        <dbReference type="EMBL" id="GMH03946.1"/>
    </source>
</evidence>
<accession>A0AAD3XGX6</accession>
<dbReference type="EMBL" id="BSYO01000004">
    <property type="protein sequence ID" value="GMH03946.1"/>
    <property type="molecule type" value="Genomic_DNA"/>
</dbReference>
<protein>
    <submittedName>
        <fullName evidence="1">Uncharacterized protein</fullName>
    </submittedName>
</protein>
<reference evidence="1" key="1">
    <citation type="submission" date="2023-05" db="EMBL/GenBank/DDBJ databases">
        <title>Nepenthes gracilis genome sequencing.</title>
        <authorList>
            <person name="Fukushima K."/>
        </authorList>
    </citation>
    <scope>NUCLEOTIDE SEQUENCE</scope>
    <source>
        <strain evidence="1">SING2019-196</strain>
    </source>
</reference>
<name>A0AAD3XGX6_NEPGR</name>
<sequence>MILGTHQEGRRDCIFNYSVSSPSYQLFVTEAICTVQCCGKRAGEYYLQLLFVCVAVRIICHASWIPLSFPVQLSLHHLHANKKKPPPLHQFAVSSSTCRAFYLIEMYVATL</sequence>
<comment type="caution">
    <text evidence="1">The sequence shown here is derived from an EMBL/GenBank/DDBJ whole genome shotgun (WGS) entry which is preliminary data.</text>
</comment>
<gene>
    <name evidence="1" type="ORF">Nepgr_005785</name>
</gene>
<organism evidence="1 2">
    <name type="scientific">Nepenthes gracilis</name>
    <name type="common">Slender pitcher plant</name>
    <dbReference type="NCBI Taxonomy" id="150966"/>
    <lineage>
        <taxon>Eukaryota</taxon>
        <taxon>Viridiplantae</taxon>
        <taxon>Streptophyta</taxon>
        <taxon>Embryophyta</taxon>
        <taxon>Tracheophyta</taxon>
        <taxon>Spermatophyta</taxon>
        <taxon>Magnoliopsida</taxon>
        <taxon>eudicotyledons</taxon>
        <taxon>Gunneridae</taxon>
        <taxon>Pentapetalae</taxon>
        <taxon>Caryophyllales</taxon>
        <taxon>Nepenthaceae</taxon>
        <taxon>Nepenthes</taxon>
    </lineage>
</organism>
<proteinExistence type="predicted"/>
<keyword evidence="2" id="KW-1185">Reference proteome</keyword>
<evidence type="ECO:0000313" key="2">
    <source>
        <dbReference type="Proteomes" id="UP001279734"/>
    </source>
</evidence>
<dbReference type="AlphaFoldDB" id="A0AAD3XGX6"/>
<dbReference type="Proteomes" id="UP001279734">
    <property type="component" value="Unassembled WGS sequence"/>
</dbReference>